<accession>A0A423JRE7</accession>
<dbReference type="AlphaFoldDB" id="A0A423JRE7"/>
<name>A0A423JRE7_9PSED</name>
<protein>
    <submittedName>
        <fullName evidence="1">Uncharacterized protein</fullName>
    </submittedName>
</protein>
<gene>
    <name evidence="1" type="ORF">BK664_06845</name>
</gene>
<proteinExistence type="predicted"/>
<comment type="caution">
    <text evidence="1">The sequence shown here is derived from an EMBL/GenBank/DDBJ whole genome shotgun (WGS) entry which is preliminary data.</text>
</comment>
<sequence length="138" mass="16327">MKNKTPFPTANHKDHFIYENLPFINPEHGELYPVQWATVIDISLIEPNDFDPDDYYTRPSYYLQITPSGEVRGVTRDYDEHEEYFSVAANDSDVVFLKLFLDQYPHLTPTLTSLLYYRKDRTSKSMEQVNKEKEKIIK</sequence>
<evidence type="ECO:0000313" key="1">
    <source>
        <dbReference type="EMBL" id="RON40276.1"/>
    </source>
</evidence>
<reference evidence="1 2" key="1">
    <citation type="submission" date="2016-10" db="EMBL/GenBank/DDBJ databases">
        <title>Comparative genome analysis of multiple Pseudomonas spp. focuses on biocontrol and plant growth promoting traits.</title>
        <authorList>
            <person name="Tao X.-Y."/>
            <person name="Taylor C.G."/>
        </authorList>
    </citation>
    <scope>NUCLEOTIDE SEQUENCE [LARGE SCALE GENOMIC DNA]</scope>
    <source>
        <strain evidence="1 2">38D4</strain>
    </source>
</reference>
<dbReference type="Proteomes" id="UP000286351">
    <property type="component" value="Unassembled WGS sequence"/>
</dbReference>
<organism evidence="1 2">
    <name type="scientific">Pseudomonas brassicacearum</name>
    <dbReference type="NCBI Taxonomy" id="930166"/>
    <lineage>
        <taxon>Bacteria</taxon>
        <taxon>Pseudomonadati</taxon>
        <taxon>Pseudomonadota</taxon>
        <taxon>Gammaproteobacteria</taxon>
        <taxon>Pseudomonadales</taxon>
        <taxon>Pseudomonadaceae</taxon>
        <taxon>Pseudomonas</taxon>
    </lineage>
</organism>
<dbReference type="EMBL" id="MOBO01000006">
    <property type="protein sequence ID" value="RON40276.1"/>
    <property type="molecule type" value="Genomic_DNA"/>
</dbReference>
<evidence type="ECO:0000313" key="2">
    <source>
        <dbReference type="Proteomes" id="UP000286351"/>
    </source>
</evidence>
<dbReference type="RefSeq" id="WP_123365135.1">
    <property type="nucleotide sequence ID" value="NZ_MOBO01000006.1"/>
</dbReference>